<keyword evidence="2" id="KW-0012">Acyltransferase</keyword>
<evidence type="ECO:0000256" key="1">
    <source>
        <dbReference type="ARBA" id="ARBA00022679"/>
    </source>
</evidence>
<dbReference type="PANTHER" id="PTHR43877">
    <property type="entry name" value="AMINOALKYLPHOSPHONATE N-ACETYLTRANSFERASE-RELATED-RELATED"/>
    <property type="match status" value="1"/>
</dbReference>
<dbReference type="CDD" id="cd04301">
    <property type="entry name" value="NAT_SF"/>
    <property type="match status" value="1"/>
</dbReference>
<sequence length="152" mass="16766">MSLLIRLESPSSPDAIRLVDELESHLAALYPATSRHGYSVEKLIREGVAFFVARWEGEPVGCGGVQHYADGYGELKRMYVRPEFRGRGVARALLERLTLHAVGEGAALLRLETGVHQHEAIALYTKAGFRSMGPFGQYQPDPNSVFLEKALA</sequence>
<organism evidence="4 5">
    <name type="scientific">Pseudoxanthomonas indica</name>
    <dbReference type="NCBI Taxonomy" id="428993"/>
    <lineage>
        <taxon>Bacteria</taxon>
        <taxon>Pseudomonadati</taxon>
        <taxon>Pseudomonadota</taxon>
        <taxon>Gammaproteobacteria</taxon>
        <taxon>Lysobacterales</taxon>
        <taxon>Lysobacteraceae</taxon>
        <taxon>Pseudoxanthomonas</taxon>
    </lineage>
</organism>
<protein>
    <submittedName>
        <fullName evidence="4">Putative acetyltransferase</fullName>
    </submittedName>
</protein>
<dbReference type="EMBL" id="FUZV01000002">
    <property type="protein sequence ID" value="SKC79596.1"/>
    <property type="molecule type" value="Genomic_DNA"/>
</dbReference>
<dbReference type="InterPro" id="IPR016181">
    <property type="entry name" value="Acyl_CoA_acyltransferase"/>
</dbReference>
<accession>A0A1T5LUH0</accession>
<dbReference type="AlphaFoldDB" id="A0A1T5LUH0"/>
<dbReference type="PANTHER" id="PTHR43877:SF2">
    <property type="entry name" value="AMINOALKYLPHOSPHONATE N-ACETYLTRANSFERASE-RELATED"/>
    <property type="match status" value="1"/>
</dbReference>
<name>A0A1T5LUH0_9GAMM</name>
<evidence type="ECO:0000313" key="4">
    <source>
        <dbReference type="EMBL" id="SKC79596.1"/>
    </source>
</evidence>
<dbReference type="InterPro" id="IPR050832">
    <property type="entry name" value="Bact_Acetyltransf"/>
</dbReference>
<dbReference type="RefSeq" id="WP_079725444.1">
    <property type="nucleotide sequence ID" value="NZ_BMCL01000001.1"/>
</dbReference>
<feature type="domain" description="N-acetyltransferase" evidence="3">
    <location>
        <begin position="3"/>
        <end position="152"/>
    </location>
</feature>
<proteinExistence type="predicted"/>
<dbReference type="GO" id="GO:0016747">
    <property type="term" value="F:acyltransferase activity, transferring groups other than amino-acyl groups"/>
    <property type="evidence" value="ECO:0007669"/>
    <property type="project" value="InterPro"/>
</dbReference>
<dbReference type="Gene3D" id="3.40.630.30">
    <property type="match status" value="1"/>
</dbReference>
<dbReference type="InterPro" id="IPR000182">
    <property type="entry name" value="GNAT_dom"/>
</dbReference>
<dbReference type="STRING" id="428993.SAMN06296058_3093"/>
<dbReference type="Proteomes" id="UP000190341">
    <property type="component" value="Unassembled WGS sequence"/>
</dbReference>
<gene>
    <name evidence="4" type="ORF">SAMN06296058_3093</name>
</gene>
<dbReference type="PROSITE" id="PS51186">
    <property type="entry name" value="GNAT"/>
    <property type="match status" value="1"/>
</dbReference>
<reference evidence="4 5" key="1">
    <citation type="submission" date="2017-02" db="EMBL/GenBank/DDBJ databases">
        <authorList>
            <person name="Peterson S.W."/>
        </authorList>
    </citation>
    <scope>NUCLEOTIDE SEQUENCE [LARGE SCALE GENOMIC DNA]</scope>
    <source>
        <strain evidence="4 5">P15</strain>
    </source>
</reference>
<dbReference type="OrthoDB" id="9803233at2"/>
<evidence type="ECO:0000259" key="3">
    <source>
        <dbReference type="PROSITE" id="PS51186"/>
    </source>
</evidence>
<dbReference type="Pfam" id="PF00583">
    <property type="entry name" value="Acetyltransf_1"/>
    <property type="match status" value="1"/>
</dbReference>
<keyword evidence="5" id="KW-1185">Reference proteome</keyword>
<evidence type="ECO:0000313" key="5">
    <source>
        <dbReference type="Proteomes" id="UP000190341"/>
    </source>
</evidence>
<dbReference type="SUPFAM" id="SSF55729">
    <property type="entry name" value="Acyl-CoA N-acyltransferases (Nat)"/>
    <property type="match status" value="1"/>
</dbReference>
<keyword evidence="1 4" id="KW-0808">Transferase</keyword>
<evidence type="ECO:0000256" key="2">
    <source>
        <dbReference type="ARBA" id="ARBA00023315"/>
    </source>
</evidence>